<reference evidence="2 3" key="1">
    <citation type="journal article" date="2016" name="Nat. Commun.">
        <title>Thousands of microbial genomes shed light on interconnected biogeochemical processes in an aquifer system.</title>
        <authorList>
            <person name="Anantharaman K."/>
            <person name="Brown C.T."/>
            <person name="Hug L.A."/>
            <person name="Sharon I."/>
            <person name="Castelle C.J."/>
            <person name="Probst A.J."/>
            <person name="Thomas B.C."/>
            <person name="Singh A."/>
            <person name="Wilkins M.J."/>
            <person name="Karaoz U."/>
            <person name="Brodie E.L."/>
            <person name="Williams K.H."/>
            <person name="Hubbard S.S."/>
            <person name="Banfield J.F."/>
        </authorList>
    </citation>
    <scope>NUCLEOTIDE SEQUENCE [LARGE SCALE GENOMIC DNA]</scope>
</reference>
<evidence type="ECO:0000313" key="3">
    <source>
        <dbReference type="Proteomes" id="UP000177720"/>
    </source>
</evidence>
<name>A0A1F5Y6D3_9BACT</name>
<comment type="caution">
    <text evidence="2">The sequence shown here is derived from an EMBL/GenBank/DDBJ whole genome shotgun (WGS) entry which is preliminary data.</text>
</comment>
<protein>
    <submittedName>
        <fullName evidence="2">Uncharacterized protein</fullName>
    </submittedName>
</protein>
<feature type="region of interest" description="Disordered" evidence="1">
    <location>
        <begin position="370"/>
        <end position="429"/>
    </location>
</feature>
<evidence type="ECO:0000256" key="1">
    <source>
        <dbReference type="SAM" id="MobiDB-lite"/>
    </source>
</evidence>
<sequence length="429" mass="48851">MGPILIFDKSVLEALSPDEAVWLDQFFLCNITPLFFVETLADLEKEARFGNSPQDVVGSLAYKTPDLHSKANLHHQTLLEGELSGQGELDMEYGRPHIGGGRFVELGGQTGAFFEASLEEEALKRWQEHKFLELERSFAKFWRVGLRNIKLEDVYSQYQKSFAGRPKPKTLGEVKEMTDKIISSPDQEQVLIMGLSSLGVSPRFKDEIIARWKKEGCPPIKQFAPYFTHVITVDLLFQIGIGVDLIGRGRPSHRADIAYLYYLPFCMVFSSNDKLHKAVVPLFLRPNQSFISGSDLKDDLGRLDAHYSALPEETKARGLYYFANSPPHDTYFLTTRLWDKHMSSSWREGGGREPQPHSPIGKELQSKLRELEEKAKKEGSTAPTWKGESDQMVIKRMVSGKRGKWNRFPPEVMNRRKNANGEWEDIPTK</sequence>
<organism evidence="2 3">
    <name type="scientific">Candidatus Giovannonibacteria bacterium RIFCSPLOWO2_12_43_8</name>
    <dbReference type="NCBI Taxonomy" id="1798361"/>
    <lineage>
        <taxon>Bacteria</taxon>
        <taxon>Candidatus Giovannoniibacteriota</taxon>
    </lineage>
</organism>
<accession>A0A1F5Y6D3</accession>
<dbReference type="EMBL" id="MFIN01000020">
    <property type="protein sequence ID" value="OGF95602.1"/>
    <property type="molecule type" value="Genomic_DNA"/>
</dbReference>
<proteinExistence type="predicted"/>
<dbReference type="Proteomes" id="UP000177720">
    <property type="component" value="Unassembled WGS sequence"/>
</dbReference>
<evidence type="ECO:0000313" key="2">
    <source>
        <dbReference type="EMBL" id="OGF95602.1"/>
    </source>
</evidence>
<feature type="compositionally biased region" description="Basic and acidic residues" evidence="1">
    <location>
        <begin position="370"/>
        <end position="379"/>
    </location>
</feature>
<gene>
    <name evidence="2" type="ORF">A2Y47_01650</name>
</gene>
<dbReference type="AlphaFoldDB" id="A0A1F5Y6D3"/>